<accession>A0ACB8BNV6</accession>
<gene>
    <name evidence="1" type="ORF">BV22DRAFT_266809</name>
</gene>
<reference evidence="1" key="1">
    <citation type="journal article" date="2021" name="New Phytol.">
        <title>Evolutionary innovations through gain and loss of genes in the ectomycorrhizal Boletales.</title>
        <authorList>
            <person name="Wu G."/>
            <person name="Miyauchi S."/>
            <person name="Morin E."/>
            <person name="Kuo A."/>
            <person name="Drula E."/>
            <person name="Varga T."/>
            <person name="Kohler A."/>
            <person name="Feng B."/>
            <person name="Cao Y."/>
            <person name="Lipzen A."/>
            <person name="Daum C."/>
            <person name="Hundley H."/>
            <person name="Pangilinan J."/>
            <person name="Johnson J."/>
            <person name="Barry K."/>
            <person name="LaButti K."/>
            <person name="Ng V."/>
            <person name="Ahrendt S."/>
            <person name="Min B."/>
            <person name="Choi I.G."/>
            <person name="Park H."/>
            <person name="Plett J.M."/>
            <person name="Magnuson J."/>
            <person name="Spatafora J.W."/>
            <person name="Nagy L.G."/>
            <person name="Henrissat B."/>
            <person name="Grigoriev I.V."/>
            <person name="Yang Z.L."/>
            <person name="Xu J."/>
            <person name="Martin F.M."/>
        </authorList>
    </citation>
    <scope>NUCLEOTIDE SEQUENCE</scope>
    <source>
        <strain evidence="1">KUC20120723A-06</strain>
    </source>
</reference>
<evidence type="ECO:0000313" key="1">
    <source>
        <dbReference type="EMBL" id="KAH7927580.1"/>
    </source>
</evidence>
<organism evidence="1 2">
    <name type="scientific">Leucogyrophana mollusca</name>
    <dbReference type="NCBI Taxonomy" id="85980"/>
    <lineage>
        <taxon>Eukaryota</taxon>
        <taxon>Fungi</taxon>
        <taxon>Dikarya</taxon>
        <taxon>Basidiomycota</taxon>
        <taxon>Agaricomycotina</taxon>
        <taxon>Agaricomycetes</taxon>
        <taxon>Agaricomycetidae</taxon>
        <taxon>Boletales</taxon>
        <taxon>Boletales incertae sedis</taxon>
        <taxon>Leucogyrophana</taxon>
    </lineage>
</organism>
<proteinExistence type="predicted"/>
<comment type="caution">
    <text evidence="1">The sequence shown here is derived from an EMBL/GenBank/DDBJ whole genome shotgun (WGS) entry which is preliminary data.</text>
</comment>
<evidence type="ECO:0000313" key="2">
    <source>
        <dbReference type="Proteomes" id="UP000790709"/>
    </source>
</evidence>
<dbReference type="Proteomes" id="UP000790709">
    <property type="component" value="Unassembled WGS sequence"/>
</dbReference>
<sequence>MFSLHQQFYEEPSWSVFVPVTKKPVTWSYRGEYKFAVSGSLPPDEFRTQRPGVKHTWAKRILENVEHSVYRELRARIYLRKKGRSITPQRVASESQRIRDGKAGKLEESDVISALSIGQEMLSVVALTCVDFDHKFNECITERWKSWVPKARN</sequence>
<dbReference type="EMBL" id="MU266364">
    <property type="protein sequence ID" value="KAH7927580.1"/>
    <property type="molecule type" value="Genomic_DNA"/>
</dbReference>
<protein>
    <submittedName>
        <fullName evidence="1">Uncharacterized protein</fullName>
    </submittedName>
</protein>
<name>A0ACB8BNV6_9AGAM</name>
<keyword evidence="2" id="KW-1185">Reference proteome</keyword>